<dbReference type="GO" id="GO:0016705">
    <property type="term" value="F:oxidoreductase activity, acting on paired donors, with incorporation or reduction of molecular oxygen"/>
    <property type="evidence" value="ECO:0007669"/>
    <property type="project" value="InterPro"/>
</dbReference>
<dbReference type="GO" id="GO:0020037">
    <property type="term" value="F:heme binding"/>
    <property type="evidence" value="ECO:0007669"/>
    <property type="project" value="InterPro"/>
</dbReference>
<keyword evidence="6" id="KW-0812">Transmembrane</keyword>
<organism evidence="13 14">
    <name type="scientific">Cerrena zonata</name>
    <dbReference type="NCBI Taxonomy" id="2478898"/>
    <lineage>
        <taxon>Eukaryota</taxon>
        <taxon>Fungi</taxon>
        <taxon>Dikarya</taxon>
        <taxon>Basidiomycota</taxon>
        <taxon>Agaricomycotina</taxon>
        <taxon>Agaricomycetes</taxon>
        <taxon>Polyporales</taxon>
        <taxon>Cerrenaceae</taxon>
        <taxon>Cerrena</taxon>
    </lineage>
</organism>
<dbReference type="Gene3D" id="1.10.630.10">
    <property type="entry name" value="Cytochrome P450"/>
    <property type="match status" value="1"/>
</dbReference>
<comment type="cofactor">
    <cofactor evidence="1">
        <name>heme</name>
        <dbReference type="ChEBI" id="CHEBI:30413"/>
    </cofactor>
</comment>
<evidence type="ECO:0000313" key="13">
    <source>
        <dbReference type="EMBL" id="KAK7687260.1"/>
    </source>
</evidence>
<dbReference type="GO" id="GO:0016020">
    <property type="term" value="C:membrane"/>
    <property type="evidence" value="ECO:0007669"/>
    <property type="project" value="UniProtKB-SubCell"/>
</dbReference>
<dbReference type="AlphaFoldDB" id="A0AAW0G7Y1"/>
<comment type="pathway">
    <text evidence="3">Secondary metabolite biosynthesis.</text>
</comment>
<comment type="subcellular location">
    <subcellularLocation>
        <location evidence="2">Membrane</location>
        <topology evidence="2">Single-pass membrane protein</topology>
    </subcellularLocation>
</comment>
<gene>
    <name evidence="13" type="ORF">QCA50_009765</name>
</gene>
<dbReference type="PANTHER" id="PTHR46300">
    <property type="entry name" value="P450, PUTATIVE (EUROFUNG)-RELATED-RELATED"/>
    <property type="match status" value="1"/>
</dbReference>
<dbReference type="InterPro" id="IPR002401">
    <property type="entry name" value="Cyt_P450_E_grp-I"/>
</dbReference>
<comment type="similarity">
    <text evidence="4">Belongs to the cytochrome P450 family.</text>
</comment>
<evidence type="ECO:0000256" key="8">
    <source>
        <dbReference type="ARBA" id="ARBA00022989"/>
    </source>
</evidence>
<keyword evidence="7" id="KW-0479">Metal-binding</keyword>
<evidence type="ECO:0000256" key="4">
    <source>
        <dbReference type="ARBA" id="ARBA00010617"/>
    </source>
</evidence>
<dbReference type="SUPFAM" id="SSF48264">
    <property type="entry name" value="Cytochrome P450"/>
    <property type="match status" value="1"/>
</dbReference>
<dbReference type="InterPro" id="IPR001128">
    <property type="entry name" value="Cyt_P450"/>
</dbReference>
<evidence type="ECO:0000256" key="11">
    <source>
        <dbReference type="ARBA" id="ARBA00023033"/>
    </source>
</evidence>
<evidence type="ECO:0000256" key="6">
    <source>
        <dbReference type="ARBA" id="ARBA00022692"/>
    </source>
</evidence>
<evidence type="ECO:0000256" key="7">
    <source>
        <dbReference type="ARBA" id="ARBA00022723"/>
    </source>
</evidence>
<dbReference type="PRINTS" id="PR00463">
    <property type="entry name" value="EP450I"/>
</dbReference>
<keyword evidence="12" id="KW-0472">Membrane</keyword>
<sequence length="226" mass="25556">MDITDMHDEYIQTAEAAMFALSTAQVPGRFWVEFLPILKYVPDWFPGAYFKRWAKKYKPIVNRMVDHPFDAVKEDMAAGNYGPSVATSMMEEILGDVGGRSTWDEREEIARGVTGVAYGAAADTTTGAAQSFFIAMSLYPDVQRKAQEELDRVVGPERLPDFDDYDNLIYIRAVALECMRWMPVTPIGVPHAVIRDDEYRGFLIPKGTMIVANQWYLLICRNHVGS</sequence>
<evidence type="ECO:0000256" key="10">
    <source>
        <dbReference type="ARBA" id="ARBA00023004"/>
    </source>
</evidence>
<evidence type="ECO:0000256" key="9">
    <source>
        <dbReference type="ARBA" id="ARBA00023002"/>
    </source>
</evidence>
<name>A0AAW0G7Y1_9APHY</name>
<proteinExistence type="inferred from homology"/>
<evidence type="ECO:0000256" key="2">
    <source>
        <dbReference type="ARBA" id="ARBA00004167"/>
    </source>
</evidence>
<comment type="caution">
    <text evidence="13">The sequence shown here is derived from an EMBL/GenBank/DDBJ whole genome shotgun (WGS) entry which is preliminary data.</text>
</comment>
<protein>
    <recommendedName>
        <fullName evidence="15">O-methylsterigmatocystin oxidoreductase Short</fullName>
    </recommendedName>
</protein>
<keyword evidence="11" id="KW-0503">Monooxygenase</keyword>
<reference evidence="13 14" key="1">
    <citation type="submission" date="2022-09" db="EMBL/GenBank/DDBJ databases">
        <authorList>
            <person name="Palmer J.M."/>
        </authorList>
    </citation>
    <scope>NUCLEOTIDE SEQUENCE [LARGE SCALE GENOMIC DNA]</scope>
    <source>
        <strain evidence="13 14">DSM 7382</strain>
    </source>
</reference>
<keyword evidence="14" id="KW-1185">Reference proteome</keyword>
<dbReference type="InterPro" id="IPR050364">
    <property type="entry name" value="Cytochrome_P450_fung"/>
</dbReference>
<dbReference type="Pfam" id="PF00067">
    <property type="entry name" value="p450"/>
    <property type="match status" value="1"/>
</dbReference>
<keyword evidence="8" id="KW-1133">Transmembrane helix</keyword>
<dbReference type="InterPro" id="IPR036396">
    <property type="entry name" value="Cyt_P450_sf"/>
</dbReference>
<dbReference type="PANTHER" id="PTHR46300:SF7">
    <property type="entry name" value="P450, PUTATIVE (EUROFUNG)-RELATED"/>
    <property type="match status" value="1"/>
</dbReference>
<dbReference type="EMBL" id="JASBNA010000014">
    <property type="protein sequence ID" value="KAK7687260.1"/>
    <property type="molecule type" value="Genomic_DNA"/>
</dbReference>
<evidence type="ECO:0000256" key="1">
    <source>
        <dbReference type="ARBA" id="ARBA00001971"/>
    </source>
</evidence>
<dbReference type="GO" id="GO:0005506">
    <property type="term" value="F:iron ion binding"/>
    <property type="evidence" value="ECO:0007669"/>
    <property type="project" value="InterPro"/>
</dbReference>
<keyword evidence="9" id="KW-0560">Oxidoreductase</keyword>
<evidence type="ECO:0000256" key="3">
    <source>
        <dbReference type="ARBA" id="ARBA00005179"/>
    </source>
</evidence>
<evidence type="ECO:0000256" key="12">
    <source>
        <dbReference type="ARBA" id="ARBA00023136"/>
    </source>
</evidence>
<evidence type="ECO:0000256" key="5">
    <source>
        <dbReference type="ARBA" id="ARBA00022617"/>
    </source>
</evidence>
<accession>A0AAW0G7Y1</accession>
<keyword evidence="5" id="KW-0349">Heme</keyword>
<evidence type="ECO:0000313" key="14">
    <source>
        <dbReference type="Proteomes" id="UP001385951"/>
    </source>
</evidence>
<dbReference type="GO" id="GO:0004497">
    <property type="term" value="F:monooxygenase activity"/>
    <property type="evidence" value="ECO:0007669"/>
    <property type="project" value="UniProtKB-KW"/>
</dbReference>
<keyword evidence="10" id="KW-0408">Iron</keyword>
<dbReference type="Proteomes" id="UP001385951">
    <property type="component" value="Unassembled WGS sequence"/>
</dbReference>
<evidence type="ECO:0008006" key="15">
    <source>
        <dbReference type="Google" id="ProtNLM"/>
    </source>
</evidence>